<dbReference type="EMBL" id="MFGA01000015">
    <property type="protein sequence ID" value="OGF21116.1"/>
    <property type="molecule type" value="Genomic_DNA"/>
</dbReference>
<proteinExistence type="predicted"/>
<dbReference type="AlphaFoldDB" id="A0A1F5S3A2"/>
<dbReference type="InterPro" id="IPR014942">
    <property type="entry name" value="AbiEii"/>
</dbReference>
<reference evidence="1 2" key="1">
    <citation type="journal article" date="2016" name="Nat. Commun.">
        <title>Thousands of microbial genomes shed light on interconnected biogeochemical processes in an aquifer system.</title>
        <authorList>
            <person name="Anantharaman K."/>
            <person name="Brown C.T."/>
            <person name="Hug L.A."/>
            <person name="Sharon I."/>
            <person name="Castelle C.J."/>
            <person name="Probst A.J."/>
            <person name="Thomas B.C."/>
            <person name="Singh A."/>
            <person name="Wilkins M.J."/>
            <person name="Karaoz U."/>
            <person name="Brodie E.L."/>
            <person name="Williams K.H."/>
            <person name="Hubbard S.S."/>
            <person name="Banfield J.F."/>
        </authorList>
    </citation>
    <scope>NUCLEOTIDE SEQUENCE [LARGE SCALE GENOMIC DNA]</scope>
</reference>
<sequence length="252" mass="29370">MITRQQLEITNRKGLKYPLQVAEKDYFLALVLKIIANSPLKDILIFKGGTAIHHCYLEQHRFSEDLDFSANQRPISLEELKNIFAGIDCLSVKKDYLSGATLKIERLQYTGPLVQPNSLKVEIDFLQNVLLPPKTVKYNNVWGIDFDVSVMDIKEICAEKIRATNDRARYRDFYDLFLILEKYKLNLSEIINFIGQKEIRKAITKINIKNNWIISGTQKKMDMDQIYYSREIEDERIEAMIDSLPFTEINNP</sequence>
<dbReference type="Proteomes" id="UP000177407">
    <property type="component" value="Unassembled WGS sequence"/>
</dbReference>
<evidence type="ECO:0000313" key="2">
    <source>
        <dbReference type="Proteomes" id="UP000177407"/>
    </source>
</evidence>
<name>A0A1F5S3A2_9BACT</name>
<comment type="caution">
    <text evidence="1">The sequence shown here is derived from an EMBL/GenBank/DDBJ whole genome shotgun (WGS) entry which is preliminary data.</text>
</comment>
<evidence type="ECO:0008006" key="3">
    <source>
        <dbReference type="Google" id="ProtNLM"/>
    </source>
</evidence>
<dbReference type="Pfam" id="PF08843">
    <property type="entry name" value="AbiEii"/>
    <property type="match status" value="1"/>
</dbReference>
<accession>A0A1F5S3A2</accession>
<protein>
    <recommendedName>
        <fullName evidence="3">Nucleotidyltransferase</fullName>
    </recommendedName>
</protein>
<gene>
    <name evidence="1" type="ORF">A2257_00265</name>
</gene>
<organism evidence="1 2">
    <name type="scientific">Candidatus Falkowbacteria bacterium RIFOXYA2_FULL_38_12</name>
    <dbReference type="NCBI Taxonomy" id="1797993"/>
    <lineage>
        <taxon>Bacteria</taxon>
        <taxon>Candidatus Falkowiibacteriota</taxon>
    </lineage>
</organism>
<dbReference type="Gene3D" id="3.10.450.620">
    <property type="entry name" value="JHP933, nucleotidyltransferase-like core domain"/>
    <property type="match status" value="1"/>
</dbReference>
<evidence type="ECO:0000313" key="1">
    <source>
        <dbReference type="EMBL" id="OGF21116.1"/>
    </source>
</evidence>